<dbReference type="SUPFAM" id="SSF48452">
    <property type="entry name" value="TPR-like"/>
    <property type="match status" value="1"/>
</dbReference>
<dbReference type="AlphaFoldDB" id="A0A6P1P3A7"/>
<organism evidence="2 3">
    <name type="scientific">Nibribacter ruber</name>
    <dbReference type="NCBI Taxonomy" id="2698458"/>
    <lineage>
        <taxon>Bacteria</taxon>
        <taxon>Pseudomonadati</taxon>
        <taxon>Bacteroidota</taxon>
        <taxon>Cytophagia</taxon>
        <taxon>Cytophagales</taxon>
        <taxon>Hymenobacteraceae</taxon>
        <taxon>Nibribacter</taxon>
    </lineage>
</organism>
<dbReference type="PANTHER" id="PTHR39328">
    <property type="entry name" value="BLL2871 PROTEIN"/>
    <property type="match status" value="1"/>
</dbReference>
<dbReference type="PANTHER" id="PTHR39328:SF1">
    <property type="entry name" value="BLL2871 PROTEIN"/>
    <property type="match status" value="1"/>
</dbReference>
<dbReference type="EMBL" id="CP047897">
    <property type="protein sequence ID" value="QHL88914.1"/>
    <property type="molecule type" value="Genomic_DNA"/>
</dbReference>
<name>A0A6P1P3A7_9BACT</name>
<reference evidence="2 3" key="1">
    <citation type="submission" date="2020-01" db="EMBL/GenBank/DDBJ databases">
        <authorList>
            <person name="Kim M."/>
        </authorList>
    </citation>
    <scope>NUCLEOTIDE SEQUENCE [LARGE SCALE GENOMIC DNA]</scope>
    <source>
        <strain evidence="2 3">BT10</strain>
    </source>
</reference>
<dbReference type="Gene3D" id="3.60.20.10">
    <property type="entry name" value="Glutamine Phosphoribosylpyrophosphate, subunit 1, domain 1"/>
    <property type="match status" value="1"/>
</dbReference>
<dbReference type="InterPro" id="IPR029055">
    <property type="entry name" value="Ntn_hydrolases_N"/>
</dbReference>
<gene>
    <name evidence="2" type="ORF">GU926_16350</name>
</gene>
<keyword evidence="1" id="KW-0732">Signal</keyword>
<keyword evidence="3" id="KW-1185">Reference proteome</keyword>
<evidence type="ECO:0000256" key="1">
    <source>
        <dbReference type="SAM" id="SignalP"/>
    </source>
</evidence>
<feature type="chain" id="PRO_5026874995" evidence="1">
    <location>
        <begin position="22"/>
        <end position="334"/>
    </location>
</feature>
<dbReference type="Pfam" id="PF06267">
    <property type="entry name" value="DUF1028"/>
    <property type="match status" value="1"/>
</dbReference>
<evidence type="ECO:0000313" key="2">
    <source>
        <dbReference type="EMBL" id="QHL88914.1"/>
    </source>
</evidence>
<proteinExistence type="predicted"/>
<dbReference type="RefSeq" id="WP_160693759.1">
    <property type="nucleotide sequence ID" value="NZ_CP047897.1"/>
</dbReference>
<feature type="signal peptide" evidence="1">
    <location>
        <begin position="1"/>
        <end position="21"/>
    </location>
</feature>
<sequence>MKKIFYLLGLGSLLATAPAMAQTPSVFKPQEPLAHTYSIVARDPATGEMAVAVQSHWFSVGTSVSWGEAGVGVVATQSFTNKSFGPRGLALLKQGKTAQETLKILLSTDEGREVRQVAILDAKGNVATHTGNKCIKYAGHITGKQFSVQANMMLSDQVWPAMARAFEQNAHLPLAERVLAAMDAAEAQGGDIRGRQSAALLVVSAKKSDQPWQERLIDLRVDDNPVPLKELRRLLTVQRAYQHMNNGDLAVEKNDMALAMKEYSAAEALQPDNLEMQYWHGITLANTGKVEEAVKILAPVFKADKNWLILTERLPEVGLLTVSAGDYKRILNAR</sequence>
<dbReference type="InterPro" id="IPR010430">
    <property type="entry name" value="DUF1028"/>
</dbReference>
<dbReference type="SUPFAM" id="SSF56235">
    <property type="entry name" value="N-terminal nucleophile aminohydrolases (Ntn hydrolases)"/>
    <property type="match status" value="1"/>
</dbReference>
<dbReference type="KEGG" id="nib:GU926_16350"/>
<dbReference type="Proteomes" id="UP000464214">
    <property type="component" value="Chromosome"/>
</dbReference>
<dbReference type="InterPro" id="IPR011990">
    <property type="entry name" value="TPR-like_helical_dom_sf"/>
</dbReference>
<protein>
    <submittedName>
        <fullName evidence="2">DUF1028 domain-containing protein</fullName>
    </submittedName>
</protein>
<evidence type="ECO:0000313" key="3">
    <source>
        <dbReference type="Proteomes" id="UP000464214"/>
    </source>
</evidence>
<accession>A0A6P1P3A7</accession>